<dbReference type="AlphaFoldDB" id="A0A843UY99"/>
<dbReference type="EMBL" id="NMUH01000911">
    <property type="protein sequence ID" value="MQL86574.1"/>
    <property type="molecule type" value="Genomic_DNA"/>
</dbReference>
<dbReference type="InterPro" id="IPR056694">
    <property type="entry name" value="DUF7792"/>
</dbReference>
<dbReference type="InterPro" id="IPR012337">
    <property type="entry name" value="RNaseH-like_sf"/>
</dbReference>
<reference evidence="2" key="1">
    <citation type="submission" date="2017-07" db="EMBL/GenBank/DDBJ databases">
        <title>Taro Niue Genome Assembly and Annotation.</title>
        <authorList>
            <person name="Atibalentja N."/>
            <person name="Keating K."/>
            <person name="Fields C.J."/>
        </authorList>
    </citation>
    <scope>NUCLEOTIDE SEQUENCE</scope>
    <source>
        <strain evidence="2">Niue_2</strain>
        <tissue evidence="2">Leaf</tissue>
    </source>
</reference>
<accession>A0A843UY99</accession>
<gene>
    <name evidence="2" type="ORF">Taro_019113</name>
</gene>
<feature type="non-terminal residue" evidence="2">
    <location>
        <position position="1"/>
    </location>
</feature>
<protein>
    <recommendedName>
        <fullName evidence="1">DUF7792 domain-containing protein</fullName>
    </recommendedName>
</protein>
<organism evidence="2 3">
    <name type="scientific">Colocasia esculenta</name>
    <name type="common">Wild taro</name>
    <name type="synonym">Arum esculentum</name>
    <dbReference type="NCBI Taxonomy" id="4460"/>
    <lineage>
        <taxon>Eukaryota</taxon>
        <taxon>Viridiplantae</taxon>
        <taxon>Streptophyta</taxon>
        <taxon>Embryophyta</taxon>
        <taxon>Tracheophyta</taxon>
        <taxon>Spermatophyta</taxon>
        <taxon>Magnoliopsida</taxon>
        <taxon>Liliopsida</taxon>
        <taxon>Araceae</taxon>
        <taxon>Aroideae</taxon>
        <taxon>Colocasieae</taxon>
        <taxon>Colocasia</taxon>
    </lineage>
</organism>
<evidence type="ECO:0000259" key="1">
    <source>
        <dbReference type="Pfam" id="PF25055"/>
    </source>
</evidence>
<evidence type="ECO:0000313" key="3">
    <source>
        <dbReference type="Proteomes" id="UP000652761"/>
    </source>
</evidence>
<dbReference type="Proteomes" id="UP000652761">
    <property type="component" value="Unassembled WGS sequence"/>
</dbReference>
<comment type="caution">
    <text evidence="2">The sequence shown here is derived from an EMBL/GenBank/DDBJ whole genome shotgun (WGS) entry which is preliminary data.</text>
</comment>
<evidence type="ECO:0000313" key="2">
    <source>
        <dbReference type="EMBL" id="MQL86574.1"/>
    </source>
</evidence>
<sequence>ESRDVAHEIFCLISDHRFWDRISYYLKLIKPLVQVLKMIDGEDKNDMGYLYEAMDKAKERLREKHSMAFQKWWRIIDARWESTLHHDLHATGYFFNPRHQYSDSPHNDAHLLDYKEDGDLGLHKNKSIVKQQAHTNCLTYGVQLHHNLEKAQWGAAMEDGVKQILQRRIQLADQVTKIADEVHAPFRADCAELKSKTEQLAVLLCQAA</sequence>
<name>A0A843UY99_COLES</name>
<dbReference type="SUPFAM" id="SSF53098">
    <property type="entry name" value="Ribonuclease H-like"/>
    <property type="match status" value="1"/>
</dbReference>
<proteinExistence type="predicted"/>
<feature type="non-terminal residue" evidence="2">
    <location>
        <position position="208"/>
    </location>
</feature>
<dbReference type="Pfam" id="PF25055">
    <property type="entry name" value="DUF7792"/>
    <property type="match status" value="1"/>
</dbReference>
<feature type="domain" description="DUF7792" evidence="1">
    <location>
        <begin position="162"/>
        <end position="208"/>
    </location>
</feature>
<keyword evidence="3" id="KW-1185">Reference proteome</keyword>
<dbReference type="OrthoDB" id="4310724at2759"/>